<dbReference type="RefSeq" id="WP_153484739.1">
    <property type="nucleotide sequence ID" value="NZ_VDEQ01000210.1"/>
</dbReference>
<reference evidence="2 3" key="1">
    <citation type="submission" date="2019-06" db="EMBL/GenBank/DDBJ databases">
        <title>Comparative genomics and metabolomics analyses of clavulanic acid producing Streptomyces species provides insight into specialized metabolism and evolution of beta-lactam biosynthetic gene clusters.</title>
        <authorList>
            <person name="Moore M.A."/>
            <person name="Cruz-Morales P."/>
            <person name="Barona Gomez F."/>
            <person name="Kapil T."/>
        </authorList>
    </citation>
    <scope>NUCLEOTIDE SEQUENCE [LARGE SCALE GENOMIC DNA]</scope>
    <source>
        <strain evidence="2 3">T-272</strain>
    </source>
</reference>
<name>A0ABW9NWN0_9ACTN</name>
<dbReference type="InterPro" id="IPR015943">
    <property type="entry name" value="WD40/YVTN_repeat-like_dom_sf"/>
</dbReference>
<accession>A0ABW9NWN0</accession>
<evidence type="ECO:0008006" key="4">
    <source>
        <dbReference type="Google" id="ProtNLM"/>
    </source>
</evidence>
<keyword evidence="3" id="KW-1185">Reference proteome</keyword>
<dbReference type="Proteomes" id="UP000460558">
    <property type="component" value="Unassembled WGS sequence"/>
</dbReference>
<dbReference type="SUPFAM" id="SSF50969">
    <property type="entry name" value="YVTN repeat-like/Quinoprotein amine dehydrogenase"/>
    <property type="match status" value="1"/>
</dbReference>
<dbReference type="PANTHER" id="PTHR47197:SF3">
    <property type="entry name" value="DIHYDRO-HEME D1 DEHYDROGENASE"/>
    <property type="match status" value="1"/>
</dbReference>
<protein>
    <recommendedName>
        <fullName evidence="4">Lactonase family protein</fullName>
    </recommendedName>
</protein>
<dbReference type="EMBL" id="VDEQ01000210">
    <property type="protein sequence ID" value="MQS37692.1"/>
    <property type="molecule type" value="Genomic_DNA"/>
</dbReference>
<evidence type="ECO:0000256" key="1">
    <source>
        <dbReference type="SAM" id="MobiDB-lite"/>
    </source>
</evidence>
<dbReference type="InterPro" id="IPR011044">
    <property type="entry name" value="Quino_amine_DH_bsu"/>
</dbReference>
<feature type="compositionally biased region" description="Acidic residues" evidence="1">
    <location>
        <begin position="176"/>
        <end position="186"/>
    </location>
</feature>
<gene>
    <name evidence="2" type="ORF">FFZ77_19255</name>
</gene>
<evidence type="ECO:0000313" key="3">
    <source>
        <dbReference type="Proteomes" id="UP000460558"/>
    </source>
</evidence>
<comment type="caution">
    <text evidence="2">The sequence shown here is derived from an EMBL/GenBank/DDBJ whole genome shotgun (WGS) entry which is preliminary data.</text>
</comment>
<feature type="region of interest" description="Disordered" evidence="1">
    <location>
        <begin position="172"/>
        <end position="191"/>
    </location>
</feature>
<dbReference type="InterPro" id="IPR051200">
    <property type="entry name" value="Host-pathogen_enzymatic-act"/>
</dbReference>
<organism evidence="2 3">
    <name type="scientific">Streptomyces katsurahamanus</name>
    <dbReference type="NCBI Taxonomy" id="2577098"/>
    <lineage>
        <taxon>Bacteria</taxon>
        <taxon>Bacillati</taxon>
        <taxon>Actinomycetota</taxon>
        <taxon>Actinomycetes</taxon>
        <taxon>Kitasatosporales</taxon>
        <taxon>Streptomycetaceae</taxon>
        <taxon>Streptomyces</taxon>
    </lineage>
</organism>
<dbReference type="PANTHER" id="PTHR47197">
    <property type="entry name" value="PROTEIN NIRF"/>
    <property type="match status" value="1"/>
</dbReference>
<dbReference type="Gene3D" id="2.130.10.10">
    <property type="entry name" value="YVTN repeat-like/Quinoprotein amine dehydrogenase"/>
    <property type="match status" value="2"/>
</dbReference>
<evidence type="ECO:0000313" key="2">
    <source>
        <dbReference type="EMBL" id="MQS37692.1"/>
    </source>
</evidence>
<proteinExistence type="predicted"/>
<sequence length="434" mass="45447">MTQSGVSHFYIAYRQTGPEPGGIAVLDAATCRIRTTQALMGARGLAAQSGGTATKLYALSEGGCNVSTVDTPTLETDTLYSDQESPPATDAAVNADGSRLFLAQGLAVLEVDTASGKEPGDHPVPQNPVFSSWETIALSPDGKRLYLGRHGQNSNRKQTPCVLAMDVPERAQDGTDAQDDNAEETDPGPGQAVDIAAPAEKYRAVRVLLSADGATLYAFVSHQADPLVAIDTATLTVTARAQGPAPTALAVSPDGTLLYAVHADRAGSILNAADLTETGTFPSTPDKAPAIAVAPDGTVCVAYSDHTCTVIAPDAAEASAPARLAGAPLAVVTAAAGEADPQPQPEYVGQYRRDAMPRRYNEYSEGHGMWSTDVTCEQGTFVPAYDKVHEGSYTLTDGVGVWRKAVLGGGENKKFYRIPAWDNLIVDGDDVTWL</sequence>